<dbReference type="AlphaFoldDB" id="A0A4V2SUY8"/>
<dbReference type="PANTHER" id="PTHR43464:SF19">
    <property type="entry name" value="UBIQUINONE BIOSYNTHESIS O-METHYLTRANSFERASE, MITOCHONDRIAL"/>
    <property type="match status" value="1"/>
</dbReference>
<sequence>MSRHPQPSAREYERLYQQRRAPWNLGEPQPALRELVEAGWCTGTVLDAGCGVGELALAVAARGHHVLGVDLAPSAIRSASEQAVARGLSAHFRAADITELDTGGEVFDTVLDSGLLHSLPESVQSTYLAVLRRVCRIGGRIAVLCFADRPDARTPDSGRLSERRLRELFADGWAIDELVPAEIFGIIPDGVSESSTWPRDAKGRTPMTGWRLRARRVDDAQNRVT</sequence>
<proteinExistence type="predicted"/>
<dbReference type="Gene3D" id="3.40.50.150">
    <property type="entry name" value="Vaccinia Virus protein VP39"/>
    <property type="match status" value="1"/>
</dbReference>
<dbReference type="InterPro" id="IPR041698">
    <property type="entry name" value="Methyltransf_25"/>
</dbReference>
<feature type="domain" description="Methyltransferase" evidence="4">
    <location>
        <begin position="45"/>
        <end position="139"/>
    </location>
</feature>
<keyword evidence="1 5" id="KW-0489">Methyltransferase</keyword>
<dbReference type="GO" id="GO:0008168">
    <property type="term" value="F:methyltransferase activity"/>
    <property type="evidence" value="ECO:0007669"/>
    <property type="project" value="UniProtKB-KW"/>
</dbReference>
<evidence type="ECO:0000313" key="6">
    <source>
        <dbReference type="Proteomes" id="UP000294911"/>
    </source>
</evidence>
<comment type="caution">
    <text evidence="5">The sequence shown here is derived from an EMBL/GenBank/DDBJ whole genome shotgun (WGS) entry which is preliminary data.</text>
</comment>
<dbReference type="InterPro" id="IPR029063">
    <property type="entry name" value="SAM-dependent_MTases_sf"/>
</dbReference>
<dbReference type="GO" id="GO:0032259">
    <property type="term" value="P:methylation"/>
    <property type="evidence" value="ECO:0007669"/>
    <property type="project" value="UniProtKB-KW"/>
</dbReference>
<gene>
    <name evidence="5" type="ORF">EV191_101379</name>
</gene>
<dbReference type="Pfam" id="PF13649">
    <property type="entry name" value="Methyltransf_25"/>
    <property type="match status" value="1"/>
</dbReference>
<evidence type="ECO:0000256" key="2">
    <source>
        <dbReference type="ARBA" id="ARBA00022679"/>
    </source>
</evidence>
<protein>
    <submittedName>
        <fullName evidence="5">Methyltransferase family protein</fullName>
    </submittedName>
</protein>
<dbReference type="OrthoDB" id="3825914at2"/>
<name>A0A4V2SUY8_9PSEU</name>
<dbReference type="CDD" id="cd02440">
    <property type="entry name" value="AdoMet_MTases"/>
    <property type="match status" value="1"/>
</dbReference>
<keyword evidence="6" id="KW-1185">Reference proteome</keyword>
<evidence type="ECO:0000313" key="5">
    <source>
        <dbReference type="EMBL" id="TCP56436.1"/>
    </source>
</evidence>
<reference evidence="5 6" key="1">
    <citation type="submission" date="2019-03" db="EMBL/GenBank/DDBJ databases">
        <title>Genomic Encyclopedia of Type Strains, Phase IV (KMG-IV): sequencing the most valuable type-strain genomes for metagenomic binning, comparative biology and taxonomic classification.</title>
        <authorList>
            <person name="Goeker M."/>
        </authorList>
    </citation>
    <scope>NUCLEOTIDE SEQUENCE [LARGE SCALE GENOMIC DNA]</scope>
    <source>
        <strain evidence="5 6">DSM 45765</strain>
    </source>
</reference>
<keyword evidence="2 5" id="KW-0808">Transferase</keyword>
<evidence type="ECO:0000256" key="1">
    <source>
        <dbReference type="ARBA" id="ARBA00022603"/>
    </source>
</evidence>
<dbReference type="Proteomes" id="UP000294911">
    <property type="component" value="Unassembled WGS sequence"/>
</dbReference>
<evidence type="ECO:0000259" key="4">
    <source>
        <dbReference type="Pfam" id="PF13649"/>
    </source>
</evidence>
<dbReference type="SUPFAM" id="SSF53335">
    <property type="entry name" value="S-adenosyl-L-methionine-dependent methyltransferases"/>
    <property type="match status" value="1"/>
</dbReference>
<dbReference type="EMBL" id="SLXQ01000001">
    <property type="protein sequence ID" value="TCP56436.1"/>
    <property type="molecule type" value="Genomic_DNA"/>
</dbReference>
<accession>A0A4V2SUY8</accession>
<evidence type="ECO:0000256" key="3">
    <source>
        <dbReference type="ARBA" id="ARBA00022691"/>
    </source>
</evidence>
<keyword evidence="3" id="KW-0949">S-adenosyl-L-methionine</keyword>
<dbReference type="PANTHER" id="PTHR43464">
    <property type="entry name" value="METHYLTRANSFERASE"/>
    <property type="match status" value="1"/>
</dbReference>
<dbReference type="RefSeq" id="WP_132875035.1">
    <property type="nucleotide sequence ID" value="NZ_SLXQ01000001.1"/>
</dbReference>
<organism evidence="5 6">
    <name type="scientific">Tamaricihabitans halophyticus</name>
    <dbReference type="NCBI Taxonomy" id="1262583"/>
    <lineage>
        <taxon>Bacteria</taxon>
        <taxon>Bacillati</taxon>
        <taxon>Actinomycetota</taxon>
        <taxon>Actinomycetes</taxon>
        <taxon>Pseudonocardiales</taxon>
        <taxon>Pseudonocardiaceae</taxon>
        <taxon>Tamaricihabitans</taxon>
    </lineage>
</organism>